<evidence type="ECO:0000313" key="12">
    <source>
        <dbReference type="Proteomes" id="UP000046395"/>
    </source>
</evidence>
<proteinExistence type="predicted"/>
<dbReference type="EC" id="1.8.3.2" evidence="9"/>
<evidence type="ECO:0000256" key="9">
    <source>
        <dbReference type="RuleBase" id="RU371123"/>
    </source>
</evidence>
<dbReference type="Proteomes" id="UP000046395">
    <property type="component" value="Unassembled WGS sequence"/>
</dbReference>
<dbReference type="InterPro" id="IPR039799">
    <property type="entry name" value="ALR/ERV"/>
</dbReference>
<dbReference type="Gene3D" id="1.20.120.310">
    <property type="entry name" value="ERV/ALR sulfhydryl oxidase domain"/>
    <property type="match status" value="1"/>
</dbReference>
<evidence type="ECO:0000256" key="5">
    <source>
        <dbReference type="ARBA" id="ARBA00023002"/>
    </source>
</evidence>
<evidence type="ECO:0000256" key="7">
    <source>
        <dbReference type="ARBA" id="ARBA00023157"/>
    </source>
</evidence>
<reference evidence="13" key="1">
    <citation type="submission" date="2019-12" db="UniProtKB">
        <authorList>
            <consortium name="WormBaseParasite"/>
        </authorList>
    </citation>
    <scope>IDENTIFICATION</scope>
</reference>
<keyword evidence="7" id="KW-1015">Disulfide bond</keyword>
<evidence type="ECO:0000256" key="1">
    <source>
        <dbReference type="ARBA" id="ARBA00001974"/>
    </source>
</evidence>
<evidence type="ECO:0000256" key="6">
    <source>
        <dbReference type="ARBA" id="ARBA00023128"/>
    </source>
</evidence>
<dbReference type="InterPro" id="IPR017905">
    <property type="entry name" value="ERV/ALR_sulphydryl_oxidase"/>
</dbReference>
<dbReference type="AlphaFoldDB" id="A0A5S6QM51"/>
<sequence>MNSEKKPCRVCFDFREWLRKSAQAKVAADKRDADIQPPSTSAEEQHPVDCPLDKDALGRSTWSFLHTLAAYLPEKLDSNAKRDLEELMRLLSLYYPCDYCASDLRAQLVKDPPVTSSPQAFAHWLCQLHNVINKRLGKPLFDCTKVNERWRDGWSDGSCN</sequence>
<evidence type="ECO:0000256" key="4">
    <source>
        <dbReference type="ARBA" id="ARBA00022827"/>
    </source>
</evidence>
<dbReference type="GO" id="GO:0005758">
    <property type="term" value="C:mitochondrial intermembrane space"/>
    <property type="evidence" value="ECO:0007669"/>
    <property type="project" value="UniProtKB-SubCell"/>
</dbReference>
<feature type="domain" description="ERV/ALR sulfhydryl oxidase" evidence="11">
    <location>
        <begin position="50"/>
        <end position="150"/>
    </location>
</feature>
<feature type="region of interest" description="Disordered" evidence="10">
    <location>
        <begin position="25"/>
        <end position="47"/>
    </location>
</feature>
<dbReference type="PANTHER" id="PTHR12645:SF0">
    <property type="entry name" value="FAD-LINKED SULFHYDRYL OXIDASE ALR"/>
    <property type="match status" value="1"/>
</dbReference>
<dbReference type="STRING" id="70415.A0A5S6QM51"/>
<evidence type="ECO:0000256" key="10">
    <source>
        <dbReference type="SAM" id="MobiDB-lite"/>
    </source>
</evidence>
<dbReference type="GO" id="GO:0050660">
    <property type="term" value="F:flavin adenine dinucleotide binding"/>
    <property type="evidence" value="ECO:0007669"/>
    <property type="project" value="TreeGrafter"/>
</dbReference>
<dbReference type="GO" id="GO:0016971">
    <property type="term" value="F:flavin-dependent sulfhydryl oxidase activity"/>
    <property type="evidence" value="ECO:0007669"/>
    <property type="project" value="InterPro"/>
</dbReference>
<dbReference type="Pfam" id="PF04777">
    <property type="entry name" value="Evr1_Alr"/>
    <property type="match status" value="1"/>
</dbReference>
<keyword evidence="12" id="KW-1185">Reference proteome</keyword>
<dbReference type="WBParaSite" id="TMUE_2000008416.1">
    <property type="protein sequence ID" value="TMUE_2000008416.1"/>
    <property type="gene ID" value="WBGene00292686"/>
</dbReference>
<evidence type="ECO:0000313" key="13">
    <source>
        <dbReference type="WBParaSite" id="TMUE_2000008416.1"/>
    </source>
</evidence>
<protein>
    <recommendedName>
        <fullName evidence="9">Sulfhydryl oxidase</fullName>
        <ecNumber evidence="9">1.8.3.2</ecNumber>
    </recommendedName>
</protein>
<dbReference type="PROSITE" id="PS51324">
    <property type="entry name" value="ERV_ALR"/>
    <property type="match status" value="1"/>
</dbReference>
<dbReference type="FunFam" id="1.20.120.310:FF:000003">
    <property type="entry name" value="Sulfhydryl oxidase"/>
    <property type="match status" value="1"/>
</dbReference>
<evidence type="ECO:0000259" key="11">
    <source>
        <dbReference type="PROSITE" id="PS51324"/>
    </source>
</evidence>
<comment type="subcellular location">
    <subcellularLocation>
        <location evidence="2">Mitochondrion intermembrane space</location>
    </subcellularLocation>
</comment>
<comment type="cofactor">
    <cofactor evidence="1 9">
        <name>FAD</name>
        <dbReference type="ChEBI" id="CHEBI:57692"/>
    </cofactor>
</comment>
<dbReference type="SUPFAM" id="SSF69000">
    <property type="entry name" value="FAD-dependent thiol oxidase"/>
    <property type="match status" value="1"/>
</dbReference>
<dbReference type="InterPro" id="IPR036774">
    <property type="entry name" value="ERV/ALR_sulphydryl_oxid_sf"/>
</dbReference>
<dbReference type="PANTHER" id="PTHR12645">
    <property type="entry name" value="ALR/ERV"/>
    <property type="match status" value="1"/>
</dbReference>
<name>A0A5S6QM51_TRIMR</name>
<comment type="catalytic activity">
    <reaction evidence="8 9">
        <text>2 R'C(R)SH + O2 = R'C(R)S-S(R)CR' + H2O2</text>
        <dbReference type="Rhea" id="RHEA:17357"/>
        <dbReference type="ChEBI" id="CHEBI:15379"/>
        <dbReference type="ChEBI" id="CHEBI:16240"/>
        <dbReference type="ChEBI" id="CHEBI:16520"/>
        <dbReference type="ChEBI" id="CHEBI:17412"/>
        <dbReference type="EC" id="1.8.3.2"/>
    </reaction>
</comment>
<keyword evidence="3 9" id="KW-0285">Flavoprotein</keyword>
<organism evidence="12 13">
    <name type="scientific">Trichuris muris</name>
    <name type="common">Mouse whipworm</name>
    <dbReference type="NCBI Taxonomy" id="70415"/>
    <lineage>
        <taxon>Eukaryota</taxon>
        <taxon>Metazoa</taxon>
        <taxon>Ecdysozoa</taxon>
        <taxon>Nematoda</taxon>
        <taxon>Enoplea</taxon>
        <taxon>Dorylaimia</taxon>
        <taxon>Trichinellida</taxon>
        <taxon>Trichuridae</taxon>
        <taxon>Trichuris</taxon>
    </lineage>
</organism>
<evidence type="ECO:0000256" key="8">
    <source>
        <dbReference type="ARBA" id="ARBA00048864"/>
    </source>
</evidence>
<keyword evidence="5 9" id="KW-0560">Oxidoreductase</keyword>
<accession>A0A5S6QM51</accession>
<keyword evidence="4 9" id="KW-0274">FAD</keyword>
<evidence type="ECO:0000256" key="2">
    <source>
        <dbReference type="ARBA" id="ARBA00004569"/>
    </source>
</evidence>
<evidence type="ECO:0000256" key="3">
    <source>
        <dbReference type="ARBA" id="ARBA00022630"/>
    </source>
</evidence>
<keyword evidence="6" id="KW-0496">Mitochondrion</keyword>